<dbReference type="GO" id="GO:0005886">
    <property type="term" value="C:plasma membrane"/>
    <property type="evidence" value="ECO:0007669"/>
    <property type="project" value="TreeGrafter"/>
</dbReference>
<dbReference type="Gene3D" id="2.60.40.2840">
    <property type="match status" value="1"/>
</dbReference>
<reference evidence="4" key="1">
    <citation type="submission" date="2021-12" db="EMBL/GenBank/DDBJ databases">
        <authorList>
            <person name="King R."/>
        </authorList>
    </citation>
    <scope>NUCLEOTIDE SEQUENCE</scope>
</reference>
<dbReference type="Pfam" id="PF22669">
    <property type="entry name" value="Exo_endo_phos2"/>
    <property type="match status" value="1"/>
</dbReference>
<sequence length="480" mass="54833">MKPSSVLVSITLLCFLDSFSAIEMDNLSLYFLTWNVATKSPGGSVRNALDLPKNKDLLPDFYVIGLQEVKAQPQSLVSDSLFDNPWTNAFRYALASHDYVKVKSVRMVGLVLTVFSLRQHVEHLREVQVETTRTGIYGLWGNKGAVTIRLKVYGCSLCFVNSHLAPHDNNLKDRIEDYETILTDQKFASNDATQIMYHDYIFWFGDLNFRINDPVRYSSLEIDRQVNLARKKEGDFQELLKNDQLRQVMGEGLAFNGLSEGDIEFPPTYKFSLNSMEYDLKRRPAWTDRILYKVNEHAYENIKLKLTQDSYHSIESYGISDHKPVASRFTIKVFSNHVEQHVEFVVNSQWYIDSENCVQIIFDADVKPSKADWIGVFHDNFTSLDDYVSYSYLPDEQDSDQQCSASSTPSETAPSIFTLSRKMSDGQLELRVTLTDQLISEPGLYRLVYFTKDSHDVLGVSGPISIVSPDSASQKRSLDW</sequence>
<organism evidence="4 5">
    <name type="scientific">Bemisia tabaci</name>
    <name type="common">Sweetpotato whitefly</name>
    <name type="synonym">Aleurodes tabaci</name>
    <dbReference type="NCBI Taxonomy" id="7038"/>
    <lineage>
        <taxon>Eukaryota</taxon>
        <taxon>Metazoa</taxon>
        <taxon>Ecdysozoa</taxon>
        <taxon>Arthropoda</taxon>
        <taxon>Hexapoda</taxon>
        <taxon>Insecta</taxon>
        <taxon>Pterygota</taxon>
        <taxon>Neoptera</taxon>
        <taxon>Paraneoptera</taxon>
        <taxon>Hemiptera</taxon>
        <taxon>Sternorrhyncha</taxon>
        <taxon>Aleyrodoidea</taxon>
        <taxon>Aleyrodidae</taxon>
        <taxon>Aleyrodinae</taxon>
        <taxon>Bemisia</taxon>
    </lineage>
</organism>
<feature type="domain" description="Inositol polyphosphate-related phosphatase" evidence="3">
    <location>
        <begin position="25"/>
        <end position="337"/>
    </location>
</feature>
<dbReference type="KEGG" id="btab:109037405"/>
<evidence type="ECO:0000256" key="2">
    <source>
        <dbReference type="SAM" id="SignalP"/>
    </source>
</evidence>
<evidence type="ECO:0000313" key="5">
    <source>
        <dbReference type="Proteomes" id="UP001152759"/>
    </source>
</evidence>
<dbReference type="GO" id="GO:0005737">
    <property type="term" value="C:cytoplasm"/>
    <property type="evidence" value="ECO:0007669"/>
    <property type="project" value="TreeGrafter"/>
</dbReference>
<feature type="chain" id="PRO_5040364627" description="Inositol polyphosphate-related phosphatase domain-containing protein" evidence="2">
    <location>
        <begin position="22"/>
        <end position="480"/>
    </location>
</feature>
<evidence type="ECO:0000313" key="4">
    <source>
        <dbReference type="EMBL" id="CAH0390265.1"/>
    </source>
</evidence>
<comment type="similarity">
    <text evidence="1">Belongs to the inositol 1,4,5-trisphosphate 5-phosphatase type II family.</text>
</comment>
<dbReference type="SMART" id="SM00128">
    <property type="entry name" value="IPPc"/>
    <property type="match status" value="1"/>
</dbReference>
<dbReference type="InterPro" id="IPR041611">
    <property type="entry name" value="SKICH"/>
</dbReference>
<dbReference type="Pfam" id="PF17751">
    <property type="entry name" value="SKICH"/>
    <property type="match status" value="1"/>
</dbReference>
<feature type="signal peptide" evidence="2">
    <location>
        <begin position="1"/>
        <end position="21"/>
    </location>
</feature>
<dbReference type="GO" id="GO:0004439">
    <property type="term" value="F:phosphatidylinositol-4,5-bisphosphate 5-phosphatase activity"/>
    <property type="evidence" value="ECO:0007669"/>
    <property type="project" value="TreeGrafter"/>
</dbReference>
<gene>
    <name evidence="4" type="ORF">BEMITA_LOCUS9007</name>
</gene>
<dbReference type="FunFam" id="3.60.10.10:FF:000060">
    <property type="entry name" value="Uncharacterized protein, isoform C"/>
    <property type="match status" value="1"/>
</dbReference>
<dbReference type="GO" id="GO:0046856">
    <property type="term" value="P:phosphatidylinositol dephosphorylation"/>
    <property type="evidence" value="ECO:0007669"/>
    <property type="project" value="InterPro"/>
</dbReference>
<dbReference type="InterPro" id="IPR036691">
    <property type="entry name" value="Endo/exonu/phosph_ase_sf"/>
</dbReference>
<evidence type="ECO:0000259" key="3">
    <source>
        <dbReference type="SMART" id="SM00128"/>
    </source>
</evidence>
<keyword evidence="5" id="KW-1185">Reference proteome</keyword>
<dbReference type="InterPro" id="IPR046985">
    <property type="entry name" value="IP5"/>
</dbReference>
<name>A0A9P0F596_BEMTA</name>
<dbReference type="InterPro" id="IPR000300">
    <property type="entry name" value="IPPc"/>
</dbReference>
<proteinExistence type="inferred from homology"/>
<evidence type="ECO:0000256" key="1">
    <source>
        <dbReference type="ARBA" id="ARBA00005910"/>
    </source>
</evidence>
<dbReference type="GO" id="GO:0001726">
    <property type="term" value="C:ruffle"/>
    <property type="evidence" value="ECO:0007669"/>
    <property type="project" value="TreeGrafter"/>
</dbReference>
<dbReference type="AlphaFoldDB" id="A0A9P0F596"/>
<dbReference type="Gene3D" id="3.60.10.10">
    <property type="entry name" value="Endonuclease/exonuclease/phosphatase"/>
    <property type="match status" value="1"/>
</dbReference>
<keyword evidence="2" id="KW-0732">Signal</keyword>
<dbReference type="Proteomes" id="UP001152759">
    <property type="component" value="Chromosome 5"/>
</dbReference>
<accession>A0A9P0F596</accession>
<dbReference type="SUPFAM" id="SSF56219">
    <property type="entry name" value="DNase I-like"/>
    <property type="match status" value="1"/>
</dbReference>
<dbReference type="PANTHER" id="PTHR11200:SF275">
    <property type="entry name" value="LD06095P"/>
    <property type="match status" value="1"/>
</dbReference>
<protein>
    <recommendedName>
        <fullName evidence="3">Inositol polyphosphate-related phosphatase domain-containing protein</fullName>
    </recommendedName>
</protein>
<dbReference type="EMBL" id="OU963866">
    <property type="protein sequence ID" value="CAH0390265.1"/>
    <property type="molecule type" value="Genomic_DNA"/>
</dbReference>
<dbReference type="PANTHER" id="PTHR11200">
    <property type="entry name" value="INOSITOL 5-PHOSPHATASE"/>
    <property type="match status" value="1"/>
</dbReference>